<comment type="subcellular location">
    <subcellularLocation>
        <location evidence="1">Membrane</location>
        <topology evidence="1">Single-pass membrane protein</topology>
    </subcellularLocation>
</comment>
<dbReference type="PANTHER" id="PTHR30093:SF44">
    <property type="entry name" value="TYPE II SECRETION SYSTEM CORE PROTEIN G"/>
    <property type="match status" value="1"/>
</dbReference>
<dbReference type="RefSeq" id="WP_150356533.1">
    <property type="nucleotide sequence ID" value="NZ_JAJJPB010000002.1"/>
</dbReference>
<evidence type="ECO:0000313" key="8">
    <source>
        <dbReference type="Proteomes" id="UP001165422"/>
    </source>
</evidence>
<name>A0ABS8N2K1_9CLOT</name>
<gene>
    <name evidence="7" type="ORF">LN736_04020</name>
</gene>
<evidence type="ECO:0000256" key="4">
    <source>
        <dbReference type="ARBA" id="ARBA00022989"/>
    </source>
</evidence>
<keyword evidence="4 6" id="KW-1133">Transmembrane helix</keyword>
<evidence type="ECO:0000256" key="5">
    <source>
        <dbReference type="ARBA" id="ARBA00023136"/>
    </source>
</evidence>
<dbReference type="EMBL" id="JAJJPB010000002">
    <property type="protein sequence ID" value="MCC9294036.1"/>
    <property type="molecule type" value="Genomic_DNA"/>
</dbReference>
<dbReference type="InterPro" id="IPR045584">
    <property type="entry name" value="Pilin-like"/>
</dbReference>
<dbReference type="Pfam" id="PF07963">
    <property type="entry name" value="N_methyl"/>
    <property type="match status" value="1"/>
</dbReference>
<dbReference type="PROSITE" id="PS00409">
    <property type="entry name" value="PROKAR_NTER_METHYL"/>
    <property type="match status" value="1"/>
</dbReference>
<dbReference type="Gene3D" id="3.30.700.10">
    <property type="entry name" value="Glycoprotein, Type 4 Pilin"/>
    <property type="match status" value="1"/>
</dbReference>
<reference evidence="7" key="1">
    <citation type="submission" date="2021-11" db="EMBL/GenBank/DDBJ databases">
        <authorList>
            <person name="Qingchun L."/>
            <person name="Dong Z."/>
            <person name="Zongwei Q."/>
            <person name="Jia Z."/>
            <person name="Duotao L."/>
        </authorList>
    </citation>
    <scope>NUCLEOTIDE SEQUENCE</scope>
    <source>
        <strain evidence="7">WLY-B-L2</strain>
    </source>
</reference>
<dbReference type="Proteomes" id="UP001165422">
    <property type="component" value="Unassembled WGS sequence"/>
</dbReference>
<comment type="caution">
    <text evidence="7">The sequence shown here is derived from an EMBL/GenBank/DDBJ whole genome shotgun (WGS) entry which is preliminary data.</text>
</comment>
<accession>A0ABS8N2K1</accession>
<keyword evidence="5 6" id="KW-0472">Membrane</keyword>
<evidence type="ECO:0000256" key="2">
    <source>
        <dbReference type="ARBA" id="ARBA00022481"/>
    </source>
</evidence>
<keyword evidence="8" id="KW-1185">Reference proteome</keyword>
<evidence type="ECO:0000256" key="3">
    <source>
        <dbReference type="ARBA" id="ARBA00022692"/>
    </source>
</evidence>
<evidence type="ECO:0000256" key="6">
    <source>
        <dbReference type="SAM" id="Phobius"/>
    </source>
</evidence>
<evidence type="ECO:0000313" key="7">
    <source>
        <dbReference type="EMBL" id="MCC9294036.1"/>
    </source>
</evidence>
<evidence type="ECO:0000256" key="1">
    <source>
        <dbReference type="ARBA" id="ARBA00004167"/>
    </source>
</evidence>
<dbReference type="SUPFAM" id="SSF54523">
    <property type="entry name" value="Pili subunits"/>
    <property type="match status" value="1"/>
</dbReference>
<dbReference type="NCBIfam" id="TIGR02532">
    <property type="entry name" value="IV_pilin_GFxxxE"/>
    <property type="match status" value="1"/>
</dbReference>
<sequence>MTGKFRYRRKKGFTLIELMLVVAIILVLLGFLVPKFSAYQNKAKITKAVNTAKQIETAAMASYGDNDGKFDEVDVKNCISTLTSAGETGVELGSDDQNITVNYESDKDTYTLEIDAADNSYIVRKEGIEIFPNDEN</sequence>
<protein>
    <submittedName>
        <fullName evidence="7">Type II secretion system GspH family protein</fullName>
    </submittedName>
</protein>
<feature type="transmembrane region" description="Helical" evidence="6">
    <location>
        <begin position="12"/>
        <end position="33"/>
    </location>
</feature>
<proteinExistence type="predicted"/>
<dbReference type="PANTHER" id="PTHR30093">
    <property type="entry name" value="GENERAL SECRETION PATHWAY PROTEIN G"/>
    <property type="match status" value="1"/>
</dbReference>
<keyword evidence="2" id="KW-0488">Methylation</keyword>
<dbReference type="InterPro" id="IPR012902">
    <property type="entry name" value="N_methyl_site"/>
</dbReference>
<organism evidence="7 8">
    <name type="scientific">Clostridium aromativorans</name>
    <dbReference type="NCBI Taxonomy" id="2836848"/>
    <lineage>
        <taxon>Bacteria</taxon>
        <taxon>Bacillati</taxon>
        <taxon>Bacillota</taxon>
        <taxon>Clostridia</taxon>
        <taxon>Eubacteriales</taxon>
        <taxon>Clostridiaceae</taxon>
        <taxon>Clostridium</taxon>
    </lineage>
</organism>
<keyword evidence="3 6" id="KW-0812">Transmembrane</keyword>